<dbReference type="AlphaFoldDB" id="A0A3G4V5D8"/>
<evidence type="ECO:0000313" key="2">
    <source>
        <dbReference type="Proteomes" id="UP000279760"/>
    </source>
</evidence>
<reference evidence="1 2" key="1">
    <citation type="submission" date="2018-11" db="EMBL/GenBank/DDBJ databases">
        <title>Complete Genome Sequence of Vbrio mediterranei 117-T6: a Potential Pathogen Bacteria Isolated from the Conchocelis of Pyropia.</title>
        <authorList>
            <person name="Liu Q."/>
        </authorList>
    </citation>
    <scope>NUCLEOTIDE SEQUENCE [LARGE SCALE GENOMIC DNA]</scope>
    <source>
        <strain evidence="1 2">117-T6</strain>
    </source>
</reference>
<dbReference type="EMBL" id="CP033577">
    <property type="protein sequence ID" value="AYV19974.1"/>
    <property type="molecule type" value="Genomic_DNA"/>
</dbReference>
<name>A0A3G4V5D8_9VIBR</name>
<organism evidence="1 2">
    <name type="scientific">Vibrio mediterranei</name>
    <dbReference type="NCBI Taxonomy" id="689"/>
    <lineage>
        <taxon>Bacteria</taxon>
        <taxon>Pseudomonadati</taxon>
        <taxon>Pseudomonadota</taxon>
        <taxon>Gammaproteobacteria</taxon>
        <taxon>Vibrionales</taxon>
        <taxon>Vibrionaceae</taxon>
        <taxon>Vibrio</taxon>
    </lineage>
</organism>
<dbReference type="Pfam" id="PF07811">
    <property type="entry name" value="TadE"/>
    <property type="match status" value="1"/>
</dbReference>
<accession>A0A3G4V5D8</accession>
<proteinExistence type="predicted"/>
<dbReference type="RefSeq" id="WP_124939775.1">
    <property type="nucleotide sequence ID" value="NZ_CP033577.1"/>
</dbReference>
<gene>
    <name evidence="1" type="ORF">ECB94_01080</name>
</gene>
<dbReference type="InterPro" id="IPR012495">
    <property type="entry name" value="TadE-like_dom"/>
</dbReference>
<dbReference type="GeneID" id="64086295"/>
<protein>
    <submittedName>
        <fullName evidence="1">Pilus assembly protein</fullName>
    </submittedName>
</protein>
<dbReference type="Gene3D" id="3.40.50.410">
    <property type="entry name" value="von Willebrand factor, type A domain"/>
    <property type="match status" value="1"/>
</dbReference>
<dbReference type="Proteomes" id="UP000279760">
    <property type="component" value="Chromosome 1"/>
</dbReference>
<sequence>MSSICRQCARRQRGIAAVWMAFTLIPVLGMTFFAVEGTRYIQETNRLRDAAQAAASAVTIEDQSANANEMAKDYIRDYVRDINSETVVATRFYQAPDPENDVDEFIQYTVEATTNHNSWFASNLIPVFGETQDLKGVAVAKKYPFNLGDKNIDIVFVSDFSGSMSWQWGGNSSDPCTATNCKIADLKVAVKEIADKLLCSDIQTDPATNEDYCADDDQPELTSKLDNRVAVVPFNIRTRESNGSNVFTVTQLRYRDDVDEDDSPRTYEDVNWNKWREYTSGEVYDCSQDRDDCPNGRNGERRQAQRLVSVFDIDEDDNDRSYHVEVYDYVDFDLSVAEMFINKFPDARTEYRLDSLELYRGYGSSNENQFYSIDLTSDRTEIDVIDDMWADGSTASFQGMLRGFQHMLAGKPDTSDEDELAEYNDKIKMVLVLSDGVESPNNGILKGLVDAGMCDKAREEIPGLYIAVIGIDFAASEQSGFQDCVLNPDEDITDVTDTEEFIEKIEELIQKGSQGTGETRLYG</sequence>
<evidence type="ECO:0000313" key="1">
    <source>
        <dbReference type="EMBL" id="AYV19974.1"/>
    </source>
</evidence>
<dbReference type="InterPro" id="IPR036465">
    <property type="entry name" value="vWFA_dom_sf"/>
</dbReference>